<evidence type="ECO:0000313" key="2">
    <source>
        <dbReference type="Proteomes" id="UP000186110"/>
    </source>
</evidence>
<protein>
    <submittedName>
        <fullName evidence="1">Antibiotic biosynthesis monooxygenase</fullName>
    </submittedName>
</protein>
<dbReference type="InterPro" id="IPR011008">
    <property type="entry name" value="Dimeric_a/b-barrel"/>
</dbReference>
<reference evidence="1 2" key="1">
    <citation type="submission" date="2017-01" db="EMBL/GenBank/DDBJ databases">
        <authorList>
            <person name="Mah S.A."/>
            <person name="Swanson W.J."/>
            <person name="Moy G.W."/>
            <person name="Vacquier V.D."/>
        </authorList>
    </citation>
    <scope>NUCLEOTIDE SEQUENCE [LARGE SCALE GENOMIC DNA]</scope>
    <source>
        <strain evidence="1 2">DSM 22694</strain>
    </source>
</reference>
<dbReference type="AlphaFoldDB" id="A0A1P8K6E7"/>
<dbReference type="SUPFAM" id="SSF54909">
    <property type="entry name" value="Dimeric alpha+beta barrel"/>
    <property type="match status" value="1"/>
</dbReference>
<accession>A0A1P8K6E7</accession>
<dbReference type="GO" id="GO:0004497">
    <property type="term" value="F:monooxygenase activity"/>
    <property type="evidence" value="ECO:0007669"/>
    <property type="project" value="UniProtKB-KW"/>
</dbReference>
<evidence type="ECO:0000313" key="1">
    <source>
        <dbReference type="EMBL" id="APW41556.1"/>
    </source>
</evidence>
<dbReference type="STRING" id="1484693.RS694_02645"/>
<dbReference type="EMBL" id="CP019239">
    <property type="protein sequence ID" value="APW41556.1"/>
    <property type="molecule type" value="Genomic_DNA"/>
</dbReference>
<dbReference type="Gene3D" id="3.30.70.100">
    <property type="match status" value="1"/>
</dbReference>
<name>A0A1P8K6E7_9BURK</name>
<dbReference type="RefSeq" id="WP_029709307.1">
    <property type="nucleotide sequence ID" value="NZ_CP019239.1"/>
</dbReference>
<dbReference type="KEGG" id="rsb:RS694_02645"/>
<keyword evidence="1" id="KW-0560">Oxidoreductase</keyword>
<dbReference type="Pfam" id="PF13826">
    <property type="entry name" value="Monooxy_af470-like"/>
    <property type="match status" value="1"/>
</dbReference>
<keyword evidence="1" id="KW-0503">Monooxygenase</keyword>
<proteinExistence type="predicted"/>
<keyword evidence="2" id="KW-1185">Reference proteome</keyword>
<dbReference type="Proteomes" id="UP000186110">
    <property type="component" value="Chromosome"/>
</dbReference>
<dbReference type="InterPro" id="IPR025444">
    <property type="entry name" value="Monooxy_af470"/>
</dbReference>
<gene>
    <name evidence="1" type="ORF">RS694_02645</name>
</gene>
<sequence>MYAAAFIFEPGTYDDRFHALDADIEAAAVANPGYLGRETWRSEDGVRYNATYYWTDLEALKTFSSHPQHLEAKRNYQRWYKGFHIVISEVIRSYGDGALAHITPNSRSTLSGTHA</sequence>
<organism evidence="1 2">
    <name type="scientific">Rhodoferax saidenbachensis</name>
    <dbReference type="NCBI Taxonomy" id="1484693"/>
    <lineage>
        <taxon>Bacteria</taxon>
        <taxon>Pseudomonadati</taxon>
        <taxon>Pseudomonadota</taxon>
        <taxon>Betaproteobacteria</taxon>
        <taxon>Burkholderiales</taxon>
        <taxon>Comamonadaceae</taxon>
        <taxon>Rhodoferax</taxon>
    </lineage>
</organism>
<dbReference type="eggNOG" id="COG2329">
    <property type="taxonomic scope" value="Bacteria"/>
</dbReference>